<comment type="catalytic activity">
    <reaction evidence="4 6">
        <text>L-proline + NADP(+) = (S)-1-pyrroline-5-carboxylate + NADPH + 2 H(+)</text>
        <dbReference type="Rhea" id="RHEA:14109"/>
        <dbReference type="ChEBI" id="CHEBI:15378"/>
        <dbReference type="ChEBI" id="CHEBI:17388"/>
        <dbReference type="ChEBI" id="CHEBI:57783"/>
        <dbReference type="ChEBI" id="CHEBI:58349"/>
        <dbReference type="ChEBI" id="CHEBI:60039"/>
        <dbReference type="EC" id="1.5.1.2"/>
    </reaction>
</comment>
<dbReference type="PROSITE" id="PS00521">
    <property type="entry name" value="P5CR"/>
    <property type="match status" value="1"/>
</dbReference>
<comment type="pathway">
    <text evidence="4 6">Amino-acid biosynthesis; L-proline biosynthesis; L-proline from L-glutamate 5-semialdehyde: step 1/1.</text>
</comment>
<protein>
    <recommendedName>
        <fullName evidence="4 5">Pyrroline-5-carboxylate reductase</fullName>
        <shortName evidence="4">P5C reductase</shortName>
        <shortName evidence="4">P5CR</shortName>
        <ecNumber evidence="4 5">1.5.1.2</ecNumber>
    </recommendedName>
    <alternativeName>
        <fullName evidence="4">PCA reductase</fullName>
    </alternativeName>
</protein>
<dbReference type="EMBL" id="JACDXW010000002">
    <property type="protein sequence ID" value="MCB5363068.1"/>
    <property type="molecule type" value="Genomic_DNA"/>
</dbReference>
<keyword evidence="4" id="KW-0963">Cytoplasm</keyword>
<evidence type="ECO:0000256" key="3">
    <source>
        <dbReference type="ARBA" id="ARBA00023002"/>
    </source>
</evidence>
<dbReference type="Gene3D" id="3.40.50.720">
    <property type="entry name" value="NAD(P)-binding Rossmann-like Domain"/>
    <property type="match status" value="1"/>
</dbReference>
<evidence type="ECO:0000256" key="1">
    <source>
        <dbReference type="ARBA" id="ARBA00005525"/>
    </source>
</evidence>
<proteinExistence type="inferred from homology"/>
<organism evidence="9 10">
    <name type="scientific">Mesopusillimonas faecipullorum</name>
    <dbReference type="NCBI Taxonomy" id="2755040"/>
    <lineage>
        <taxon>Bacteria</taxon>
        <taxon>Pseudomonadati</taxon>
        <taxon>Pseudomonadota</taxon>
        <taxon>Betaproteobacteria</taxon>
        <taxon>Burkholderiales</taxon>
        <taxon>Alcaligenaceae</taxon>
        <taxon>Mesopusillimonas</taxon>
    </lineage>
</organism>
<evidence type="ECO:0000313" key="10">
    <source>
        <dbReference type="Proteomes" id="UP000776983"/>
    </source>
</evidence>
<comment type="similarity">
    <text evidence="1 4 6">Belongs to the pyrroline-5-carboxylate reductase family.</text>
</comment>
<keyword evidence="2 4" id="KW-0521">NADP</keyword>
<keyword evidence="10" id="KW-1185">Reference proteome</keyword>
<dbReference type="PIRSF" id="PIRSF000193">
    <property type="entry name" value="Pyrrol-5-carb_rd"/>
    <property type="match status" value="1"/>
</dbReference>
<dbReference type="InterPro" id="IPR053790">
    <property type="entry name" value="P5CR-like_CS"/>
</dbReference>
<keyword evidence="4 6" id="KW-0028">Amino-acid biosynthesis</keyword>
<comment type="caution">
    <text evidence="9">The sequence shown here is derived from an EMBL/GenBank/DDBJ whole genome shotgun (WGS) entry which is preliminary data.</text>
</comment>
<dbReference type="SUPFAM" id="SSF48179">
    <property type="entry name" value="6-phosphogluconate dehydrogenase C-terminal domain-like"/>
    <property type="match status" value="1"/>
</dbReference>
<dbReference type="GO" id="GO:0004735">
    <property type="term" value="F:pyrroline-5-carboxylate reductase activity"/>
    <property type="evidence" value="ECO:0007669"/>
    <property type="project" value="UniProtKB-EC"/>
</dbReference>
<dbReference type="InterPro" id="IPR028939">
    <property type="entry name" value="P5C_Rdtase_cat_N"/>
</dbReference>
<comment type="subcellular location">
    <subcellularLocation>
        <location evidence="4">Cytoplasm</location>
    </subcellularLocation>
</comment>
<dbReference type="Pfam" id="PF03807">
    <property type="entry name" value="F420_oxidored"/>
    <property type="match status" value="1"/>
</dbReference>
<evidence type="ECO:0000256" key="6">
    <source>
        <dbReference type="RuleBase" id="RU003903"/>
    </source>
</evidence>
<dbReference type="PANTHER" id="PTHR11645:SF0">
    <property type="entry name" value="PYRROLINE-5-CARBOXYLATE REDUCTASE 3"/>
    <property type="match status" value="1"/>
</dbReference>
<accession>A0ABS8CAN0</accession>
<sequence>MNQELTLAFIGGGNMANALASGLIGKRCAASKVHVIDTQKATLQSWQDQGCTTHTHPDEQLSSQRVWVLAVKPQHMKEVAQQCRPYLRPDTLVISIAAGITSHTLGQWLGTAEQPWQRLVRCMPNTPALIGAGATGLLAGPAVDEQGKAVTEMLFKAVGQFVWFENDDQLDAVTALSGSGPAYVFLFIEALIQGGTQLGLSPQQARTLALATLSGATELAALSPDTPATLRERVTSKGGTTAAALQVFEQQGWVDTVRTAMQAAYVRAGQLAADSAQQ</sequence>
<dbReference type="InterPro" id="IPR008927">
    <property type="entry name" value="6-PGluconate_DH-like_C_sf"/>
</dbReference>
<dbReference type="PANTHER" id="PTHR11645">
    <property type="entry name" value="PYRROLINE-5-CARBOXYLATE REDUCTASE"/>
    <property type="match status" value="1"/>
</dbReference>
<dbReference type="InterPro" id="IPR000304">
    <property type="entry name" value="Pyrroline-COOH_reductase"/>
</dbReference>
<evidence type="ECO:0000313" key="9">
    <source>
        <dbReference type="EMBL" id="MCB5363068.1"/>
    </source>
</evidence>
<dbReference type="RefSeq" id="WP_226953309.1">
    <property type="nucleotide sequence ID" value="NZ_JACDXW010000002.1"/>
</dbReference>
<dbReference type="Gene3D" id="1.10.3730.10">
    <property type="entry name" value="ProC C-terminal domain-like"/>
    <property type="match status" value="1"/>
</dbReference>
<feature type="domain" description="Pyrroline-5-carboxylate reductase catalytic N-terminal" evidence="7">
    <location>
        <begin position="7"/>
        <end position="99"/>
    </location>
</feature>
<evidence type="ECO:0000259" key="7">
    <source>
        <dbReference type="Pfam" id="PF03807"/>
    </source>
</evidence>
<dbReference type="InterPro" id="IPR036291">
    <property type="entry name" value="NAD(P)-bd_dom_sf"/>
</dbReference>
<gene>
    <name evidence="4" type="primary">proC</name>
    <name evidence="9" type="ORF">H0484_04775</name>
</gene>
<evidence type="ECO:0000256" key="4">
    <source>
        <dbReference type="HAMAP-Rule" id="MF_01925"/>
    </source>
</evidence>
<dbReference type="NCBIfam" id="TIGR00112">
    <property type="entry name" value="proC"/>
    <property type="match status" value="1"/>
</dbReference>
<reference evidence="9 10" key="1">
    <citation type="submission" date="2020-07" db="EMBL/GenBank/DDBJ databases">
        <title>Pusillimonas sp. nov., isolated from poultry manure in Taiwan.</title>
        <authorList>
            <person name="Lin S.-Y."/>
            <person name="Tang Y.-S."/>
            <person name="Young C.-C."/>
        </authorList>
    </citation>
    <scope>NUCLEOTIDE SEQUENCE [LARGE SCALE GENOMIC DNA]</scope>
    <source>
        <strain evidence="9 10">CC-YST705</strain>
    </source>
</reference>
<comment type="catalytic activity">
    <reaction evidence="4">
        <text>L-proline + NAD(+) = (S)-1-pyrroline-5-carboxylate + NADH + 2 H(+)</text>
        <dbReference type="Rhea" id="RHEA:14105"/>
        <dbReference type="ChEBI" id="CHEBI:15378"/>
        <dbReference type="ChEBI" id="CHEBI:17388"/>
        <dbReference type="ChEBI" id="CHEBI:57540"/>
        <dbReference type="ChEBI" id="CHEBI:57945"/>
        <dbReference type="ChEBI" id="CHEBI:60039"/>
        <dbReference type="EC" id="1.5.1.2"/>
    </reaction>
</comment>
<evidence type="ECO:0000256" key="5">
    <source>
        <dbReference type="NCBIfam" id="TIGR00112"/>
    </source>
</evidence>
<evidence type="ECO:0000256" key="2">
    <source>
        <dbReference type="ARBA" id="ARBA00022857"/>
    </source>
</evidence>
<name>A0ABS8CAN0_9BURK</name>
<keyword evidence="4 6" id="KW-0641">Proline biosynthesis</keyword>
<dbReference type="HAMAP" id="MF_01925">
    <property type="entry name" value="P5C_reductase"/>
    <property type="match status" value="1"/>
</dbReference>
<dbReference type="Proteomes" id="UP000776983">
    <property type="component" value="Unassembled WGS sequence"/>
</dbReference>
<keyword evidence="3 4" id="KW-0560">Oxidoreductase</keyword>
<evidence type="ECO:0000259" key="8">
    <source>
        <dbReference type="Pfam" id="PF14748"/>
    </source>
</evidence>
<feature type="domain" description="Pyrroline-5-carboxylate reductase dimerisation" evidence="8">
    <location>
        <begin position="168"/>
        <end position="270"/>
    </location>
</feature>
<dbReference type="EC" id="1.5.1.2" evidence="4 5"/>
<comment type="function">
    <text evidence="4">Catalyzes the reduction of 1-pyrroline-5-carboxylate (PCA) to L-proline.</text>
</comment>
<dbReference type="Pfam" id="PF14748">
    <property type="entry name" value="P5CR_dimer"/>
    <property type="match status" value="1"/>
</dbReference>
<dbReference type="InterPro" id="IPR029036">
    <property type="entry name" value="P5CR_dimer"/>
</dbReference>
<dbReference type="SUPFAM" id="SSF51735">
    <property type="entry name" value="NAD(P)-binding Rossmann-fold domains"/>
    <property type="match status" value="1"/>
</dbReference>